<evidence type="ECO:0008006" key="5">
    <source>
        <dbReference type="Google" id="ProtNLM"/>
    </source>
</evidence>
<dbReference type="SUPFAM" id="SSF57701">
    <property type="entry name" value="Zn2/Cys6 DNA-binding domain"/>
    <property type="match status" value="1"/>
</dbReference>
<feature type="region of interest" description="Disordered" evidence="1">
    <location>
        <begin position="62"/>
        <end position="94"/>
    </location>
</feature>
<dbReference type="RefSeq" id="XP_033575651.1">
    <property type="nucleotide sequence ID" value="XM_033714994.1"/>
</dbReference>
<gene>
    <name evidence="2 4" type="ORF">BDZ99DRAFT_37572</name>
</gene>
<evidence type="ECO:0000256" key="1">
    <source>
        <dbReference type="SAM" id="MobiDB-lite"/>
    </source>
</evidence>
<reference evidence="2 4" key="1">
    <citation type="journal article" date="2020" name="Stud. Mycol.">
        <title>101 Dothideomycetes genomes: a test case for predicting lifestyles and emergence of pathogens.</title>
        <authorList>
            <person name="Haridas S."/>
            <person name="Albert R."/>
            <person name="Binder M."/>
            <person name="Bloem J."/>
            <person name="Labutti K."/>
            <person name="Salamov A."/>
            <person name="Andreopoulos B."/>
            <person name="Baker S."/>
            <person name="Barry K."/>
            <person name="Bills G."/>
            <person name="Bluhm B."/>
            <person name="Cannon C."/>
            <person name="Castanera R."/>
            <person name="Culley D."/>
            <person name="Daum C."/>
            <person name="Ezra D."/>
            <person name="Gonzalez J."/>
            <person name="Henrissat B."/>
            <person name="Kuo A."/>
            <person name="Liang C."/>
            <person name="Lipzen A."/>
            <person name="Lutzoni F."/>
            <person name="Magnuson J."/>
            <person name="Mondo S."/>
            <person name="Nolan M."/>
            <person name="Ohm R."/>
            <person name="Pangilinan J."/>
            <person name="Park H.-J."/>
            <person name="Ramirez L."/>
            <person name="Alfaro M."/>
            <person name="Sun H."/>
            <person name="Tritt A."/>
            <person name="Yoshinaga Y."/>
            <person name="Zwiers L.-H."/>
            <person name="Turgeon B."/>
            <person name="Goodwin S."/>
            <person name="Spatafora J."/>
            <person name="Crous P."/>
            <person name="Grigoriev I."/>
        </authorList>
    </citation>
    <scope>NUCLEOTIDE SEQUENCE</scope>
    <source>
        <strain evidence="2 4">CBS 304.34</strain>
    </source>
</reference>
<dbReference type="GO" id="GO:0000981">
    <property type="term" value="F:DNA-binding transcription factor activity, RNA polymerase II-specific"/>
    <property type="evidence" value="ECO:0007669"/>
    <property type="project" value="InterPro"/>
</dbReference>
<dbReference type="GO" id="GO:0008270">
    <property type="term" value="F:zinc ion binding"/>
    <property type="evidence" value="ECO:0007669"/>
    <property type="project" value="InterPro"/>
</dbReference>
<reference evidence="4" key="2">
    <citation type="submission" date="2020-04" db="EMBL/GenBank/DDBJ databases">
        <authorList>
            <consortium name="NCBI Genome Project"/>
        </authorList>
    </citation>
    <scope>NUCLEOTIDE SEQUENCE</scope>
    <source>
        <strain evidence="4">CBS 304.34</strain>
    </source>
</reference>
<dbReference type="InterPro" id="IPR036864">
    <property type="entry name" value="Zn2-C6_fun-type_DNA-bd_sf"/>
</dbReference>
<evidence type="ECO:0000313" key="4">
    <source>
        <dbReference type="RefSeq" id="XP_033575651.1"/>
    </source>
</evidence>
<dbReference type="AlphaFoldDB" id="A0A6A6YLD9"/>
<evidence type="ECO:0000313" key="2">
    <source>
        <dbReference type="EMBL" id="KAF2808687.1"/>
    </source>
</evidence>
<proteinExistence type="predicted"/>
<protein>
    <recommendedName>
        <fullName evidence="5">Zn(2)-C6 fungal-type domain-containing protein</fullName>
    </recommendedName>
</protein>
<accession>A0A6A6YLD9</accession>
<dbReference type="EMBL" id="MU003702">
    <property type="protein sequence ID" value="KAF2808687.1"/>
    <property type="molecule type" value="Genomic_DNA"/>
</dbReference>
<sequence>MSYSIPPGLPASTIPPVNPFAQSALAPASVWSGLPASGILPAIPFPQSSLAPASGLSGLPASALPFSQHQQGHAQSGMLPPTLPKPSARTHPPISDLGYKQAHSSGVHQNACENCFRDEIVCEKGHPGCVACRYSHRQCHYTSEWRKNRWGGTEKNYSFRPRRNNNKCFVCFILFEKCDGDRPSCRACRNRDTTRDDPTMRARYGCIYAYDQPFPNQSTGN</sequence>
<organism evidence="2">
    <name type="scientific">Mytilinidion resinicola</name>
    <dbReference type="NCBI Taxonomy" id="574789"/>
    <lineage>
        <taxon>Eukaryota</taxon>
        <taxon>Fungi</taxon>
        <taxon>Dikarya</taxon>
        <taxon>Ascomycota</taxon>
        <taxon>Pezizomycotina</taxon>
        <taxon>Dothideomycetes</taxon>
        <taxon>Pleosporomycetidae</taxon>
        <taxon>Mytilinidiales</taxon>
        <taxon>Mytilinidiaceae</taxon>
        <taxon>Mytilinidion</taxon>
    </lineage>
</organism>
<name>A0A6A6YLD9_9PEZI</name>
<evidence type="ECO:0000313" key="3">
    <source>
        <dbReference type="Proteomes" id="UP000504636"/>
    </source>
</evidence>
<reference evidence="4" key="3">
    <citation type="submission" date="2025-04" db="UniProtKB">
        <authorList>
            <consortium name="RefSeq"/>
        </authorList>
    </citation>
    <scope>IDENTIFICATION</scope>
    <source>
        <strain evidence="4">CBS 304.34</strain>
    </source>
</reference>
<dbReference type="Proteomes" id="UP000504636">
    <property type="component" value="Unplaced"/>
</dbReference>
<keyword evidence="3" id="KW-1185">Reference proteome</keyword>
<dbReference type="GeneID" id="54455887"/>